<organism evidence="1 2">
    <name type="scientific">Phytophthora nicotianae (strain INRA-310)</name>
    <name type="common">Phytophthora parasitica</name>
    <dbReference type="NCBI Taxonomy" id="761204"/>
    <lineage>
        <taxon>Eukaryota</taxon>
        <taxon>Sar</taxon>
        <taxon>Stramenopiles</taxon>
        <taxon>Oomycota</taxon>
        <taxon>Peronosporomycetes</taxon>
        <taxon>Peronosporales</taxon>
        <taxon>Peronosporaceae</taxon>
        <taxon>Phytophthora</taxon>
    </lineage>
</organism>
<dbReference type="VEuPathDB" id="FungiDB:PPTG_18196"/>
<protein>
    <submittedName>
        <fullName evidence="1">Uncharacterized protein</fullName>
    </submittedName>
</protein>
<reference evidence="1 2" key="2">
    <citation type="submission" date="2013-11" db="EMBL/GenBank/DDBJ databases">
        <title>The Genome Sequence of Phytophthora parasitica INRA-310.</title>
        <authorList>
            <consortium name="The Broad Institute Genomics Platform"/>
            <person name="Russ C."/>
            <person name="Tyler B."/>
            <person name="Panabieres F."/>
            <person name="Shan W."/>
            <person name="Tripathy S."/>
            <person name="Grunwald N."/>
            <person name="Machado M."/>
            <person name="Johnson C.S."/>
            <person name="Arredondo F."/>
            <person name="Hong C."/>
            <person name="Coffey M."/>
            <person name="Young S.K."/>
            <person name="Zeng Q."/>
            <person name="Gargeya S."/>
            <person name="Fitzgerald M."/>
            <person name="Abouelleil A."/>
            <person name="Alvarado L."/>
            <person name="Chapman S.B."/>
            <person name="Gainer-Dewar J."/>
            <person name="Goldberg J."/>
            <person name="Griggs A."/>
            <person name="Gujja S."/>
            <person name="Hansen M."/>
            <person name="Howarth C."/>
            <person name="Imamovic A."/>
            <person name="Ireland A."/>
            <person name="Larimer J."/>
            <person name="McCowan C."/>
            <person name="Murphy C."/>
            <person name="Pearson M."/>
            <person name="Poon T.W."/>
            <person name="Priest M."/>
            <person name="Roberts A."/>
            <person name="Saif S."/>
            <person name="Shea T."/>
            <person name="Sykes S."/>
            <person name="Wortman J."/>
            <person name="Nusbaum C."/>
            <person name="Birren B."/>
        </authorList>
    </citation>
    <scope>NUCLEOTIDE SEQUENCE [LARGE SCALE GENOMIC DNA]</scope>
    <source>
        <strain evidence="1 2">INRA-310</strain>
    </source>
</reference>
<dbReference type="GeneID" id="20187103"/>
<reference evidence="2" key="1">
    <citation type="submission" date="2011-12" db="EMBL/GenBank/DDBJ databases">
        <authorList>
            <consortium name="The Broad Institute Genome Sequencing Platform"/>
            <person name="Russ C."/>
            <person name="Tyler B."/>
            <person name="Panabieres F."/>
            <person name="Shan W."/>
            <person name="Tripathy S."/>
            <person name="Grunwald N."/>
            <person name="Machado M."/>
            <person name="Young S.K."/>
            <person name="Zeng Q."/>
            <person name="Gargeya S."/>
            <person name="Fitzgerald M."/>
            <person name="Haas B."/>
            <person name="Abouelleil A."/>
            <person name="Alvarado L."/>
            <person name="Arachchi H.M."/>
            <person name="Berlin A."/>
            <person name="Chapman S.B."/>
            <person name="Gearin G."/>
            <person name="Goldberg J."/>
            <person name="Griggs A."/>
            <person name="Gujja S."/>
            <person name="Hansen M."/>
            <person name="Heiman D."/>
            <person name="Howarth C."/>
            <person name="Larimer J."/>
            <person name="Lui A."/>
            <person name="MacDonald P.J.P."/>
            <person name="McCowen C."/>
            <person name="Montmayeur A."/>
            <person name="Murphy C."/>
            <person name="Neiman D."/>
            <person name="Pearson M."/>
            <person name="Priest M."/>
            <person name="Roberts A."/>
            <person name="Saif S."/>
            <person name="Shea T."/>
            <person name="Sisk P."/>
            <person name="Stolte C."/>
            <person name="Sykes S."/>
            <person name="Wortman J."/>
            <person name="Nusbaum C."/>
            <person name="Birren B."/>
        </authorList>
    </citation>
    <scope>NUCLEOTIDE SEQUENCE [LARGE SCALE GENOMIC DNA]</scope>
    <source>
        <strain evidence="2">INRA-310</strain>
    </source>
</reference>
<evidence type="ECO:0000313" key="1">
    <source>
        <dbReference type="EMBL" id="ETN00195.1"/>
    </source>
</evidence>
<dbReference type="RefSeq" id="XP_008914559.1">
    <property type="nucleotide sequence ID" value="XM_008916311.1"/>
</dbReference>
<dbReference type="Proteomes" id="UP000018817">
    <property type="component" value="Unassembled WGS sequence"/>
</dbReference>
<gene>
    <name evidence="1" type="ORF">PPTG_18196</name>
</gene>
<name>W2PJI9_PHYN3</name>
<evidence type="ECO:0000313" key="2">
    <source>
        <dbReference type="Proteomes" id="UP000018817"/>
    </source>
</evidence>
<dbReference type="EMBL" id="KI669641">
    <property type="protein sequence ID" value="ETN00195.1"/>
    <property type="molecule type" value="Genomic_DNA"/>
</dbReference>
<accession>W2PJI9</accession>
<dbReference type="AlphaFoldDB" id="W2PJI9"/>
<proteinExistence type="predicted"/>
<sequence>MQTKLYDIATRKSKSYYELCPQTPMLFLSPDHLLKTVTTASWPNEKPVYLMAPSVDFNTKTSPRPANFTRTVMELTDVVLCRTMRCDQDIKHFLMRQIKDSDEESSELIKNTRVLYTSQVTVDPANFARKMLDGDATPQNAAGFAYTRFAHTTWRVSSKTTQDVFNCWKGHKKELPPLDVYLLRAIHENKQNDAKLVQRDGRRSPPRVGRHDSCPSFDVDAKYVLDFEPVAFALIDVLESKLRDIHDELEKRPCELKGGKATAFIELKNLTDHDSSVLRCNP</sequence>